<sequence length="320" mass="36534">MGATTNSGSNLETNLDSLWRNVKAYRSSENFLAVMKACSRFRHLAPYNAMLVEMQRPGARYVLSEKEWRNKYDRGIKPNARPLIVLVPFGPVDFLFEISDTYPLKTDLFWKSDDEILEEIAAPYKTRKDVSDEVLNATIDRLSIHGIAIDTSFVAGTNYAARIELLANHSHSINLHVGKDKNINWRANYLLSINKNAQKGECFASICHELGHLFCQHLIAPNEWEKWQVRNLSHAAKEFEAESVSWLVCERLGIGNPSEKYLSGYLTANNEIPSEVSIERILYAVKEVWSICTLGANVTYREGLLYKHCEGFKETVRRMK</sequence>
<organism evidence="1">
    <name type="scientific">Prevotella sp. GTC17262</name>
    <dbReference type="NCBI Taxonomy" id="3236797"/>
    <lineage>
        <taxon>Bacteria</taxon>
        <taxon>Pseudomonadati</taxon>
        <taxon>Bacteroidota</taxon>
        <taxon>Bacteroidia</taxon>
        <taxon>Bacteroidales</taxon>
        <taxon>Prevotellaceae</taxon>
        <taxon>Prevotella</taxon>
    </lineage>
</organism>
<dbReference type="AlphaFoldDB" id="A0AB33JQE2"/>
<name>A0AB33JQE2_9BACT</name>
<proteinExistence type="predicted"/>
<protein>
    <recommendedName>
        <fullName evidence="2">ImmA/IrrE family metallo-endopeptidase</fullName>
    </recommendedName>
</protein>
<gene>
    <name evidence="1" type="ORF">GTC17262_18330</name>
</gene>
<accession>A0AB33JQE2</accession>
<evidence type="ECO:0008006" key="2">
    <source>
        <dbReference type="Google" id="ProtNLM"/>
    </source>
</evidence>
<dbReference type="EMBL" id="AP035789">
    <property type="protein sequence ID" value="BFO81642.1"/>
    <property type="molecule type" value="Genomic_DNA"/>
</dbReference>
<reference evidence="1" key="1">
    <citation type="submission" date="2024-07" db="EMBL/GenBank/DDBJ databases">
        <title>Complete genome sequence of Prevotella sp. YM-2024 GTC17262.</title>
        <authorList>
            <person name="Hayashi M."/>
            <person name="Muto Y."/>
            <person name="Tanaka K."/>
            <person name="Niwa H."/>
        </authorList>
    </citation>
    <scope>NUCLEOTIDE SEQUENCE</scope>
    <source>
        <strain evidence="1">GTC17262</strain>
    </source>
</reference>
<evidence type="ECO:0000313" key="1">
    <source>
        <dbReference type="EMBL" id="BFO81642.1"/>
    </source>
</evidence>